<accession>A0AAD7BAE1</accession>
<evidence type="ECO:0000313" key="3">
    <source>
        <dbReference type="EMBL" id="KAJ7614835.1"/>
    </source>
</evidence>
<dbReference type="AlphaFoldDB" id="A0AAD7BAE1"/>
<dbReference type="SUPFAM" id="SSF52540">
    <property type="entry name" value="P-loop containing nucleoside triphosphate hydrolases"/>
    <property type="match status" value="1"/>
</dbReference>
<comment type="caution">
    <text evidence="3">The sequence shown here is derived from an EMBL/GenBank/DDBJ whole genome shotgun (WGS) entry which is preliminary data.</text>
</comment>
<name>A0AAD7BAE1_9AGAR</name>
<evidence type="ECO:0000256" key="1">
    <source>
        <dbReference type="ARBA" id="ARBA00022737"/>
    </source>
</evidence>
<dbReference type="PANTHER" id="PTHR10039:SF14">
    <property type="entry name" value="NACHT DOMAIN-CONTAINING PROTEIN"/>
    <property type="match status" value="1"/>
</dbReference>
<feature type="non-terminal residue" evidence="3">
    <location>
        <position position="1"/>
    </location>
</feature>
<dbReference type="InterPro" id="IPR027417">
    <property type="entry name" value="P-loop_NTPase"/>
</dbReference>
<protein>
    <recommendedName>
        <fullName evidence="2">Nephrocystin 3-like N-terminal domain-containing protein</fullName>
    </recommendedName>
</protein>
<keyword evidence="4" id="KW-1185">Reference proteome</keyword>
<dbReference type="EMBL" id="JARKIF010000025">
    <property type="protein sequence ID" value="KAJ7614835.1"/>
    <property type="molecule type" value="Genomic_DNA"/>
</dbReference>
<dbReference type="Proteomes" id="UP001221142">
    <property type="component" value="Unassembled WGS sequence"/>
</dbReference>
<evidence type="ECO:0000259" key="2">
    <source>
        <dbReference type="Pfam" id="PF24883"/>
    </source>
</evidence>
<organism evidence="3 4">
    <name type="scientific">Roridomyces roridus</name>
    <dbReference type="NCBI Taxonomy" id="1738132"/>
    <lineage>
        <taxon>Eukaryota</taxon>
        <taxon>Fungi</taxon>
        <taxon>Dikarya</taxon>
        <taxon>Basidiomycota</taxon>
        <taxon>Agaricomycotina</taxon>
        <taxon>Agaricomycetes</taxon>
        <taxon>Agaricomycetidae</taxon>
        <taxon>Agaricales</taxon>
        <taxon>Marasmiineae</taxon>
        <taxon>Mycenaceae</taxon>
        <taxon>Roridomyces</taxon>
    </lineage>
</organism>
<feature type="domain" description="Nephrocystin 3-like N-terminal" evidence="2">
    <location>
        <begin position="41"/>
        <end position="191"/>
    </location>
</feature>
<gene>
    <name evidence="3" type="ORF">FB45DRAFT_758338</name>
</gene>
<proteinExistence type="predicted"/>
<dbReference type="Pfam" id="PF24883">
    <property type="entry name" value="NPHP3_N"/>
    <property type="match status" value="1"/>
</dbReference>
<sequence>LDILHTHVALEALYDSAESFPQPRCHPETRVELLDDLWDQMQDPETRVVWLHGPAGAGKSAVMQTLCRRFHNAGILGGSYFFKRNHPTRGKGRVLFATLAYQLAIFDRELGPAISKMVENNPLLVATSIASQLRKLIAKPCLSAKHCTPRILLIDGLDECDGIPIQLEILRSIFRTFRAHALPIQIVIASRPEPEIQGFFDENMCDGLSTMNIEQSFADVETFLCEEFSRIHREHSTMARVSSPWPSGDTLDVLVRNSSGYFTYAATVINFVDDKDFRPTDQLAIILGHSSSCDALSYKSLDKLYFQILSQVPERSRPHLLAILALIFTFPDKFSIYELEQLCGLEDGDVHLTLRRLHSVLAVPSSSEDRIYPIHASFGDFLLNETRSSFFYIGAQERVDVARSLLRVYTLPLANPQENYPFW</sequence>
<dbReference type="PANTHER" id="PTHR10039">
    <property type="entry name" value="AMELOGENIN"/>
    <property type="match status" value="1"/>
</dbReference>
<dbReference type="Gene3D" id="3.40.50.300">
    <property type="entry name" value="P-loop containing nucleotide triphosphate hydrolases"/>
    <property type="match status" value="1"/>
</dbReference>
<evidence type="ECO:0000313" key="4">
    <source>
        <dbReference type="Proteomes" id="UP001221142"/>
    </source>
</evidence>
<dbReference type="InterPro" id="IPR056884">
    <property type="entry name" value="NPHP3-like_N"/>
</dbReference>
<keyword evidence="1" id="KW-0677">Repeat</keyword>
<reference evidence="3" key="1">
    <citation type="submission" date="2023-03" db="EMBL/GenBank/DDBJ databases">
        <title>Massive genome expansion in bonnet fungi (Mycena s.s.) driven by repeated elements and novel gene families across ecological guilds.</title>
        <authorList>
            <consortium name="Lawrence Berkeley National Laboratory"/>
            <person name="Harder C.B."/>
            <person name="Miyauchi S."/>
            <person name="Viragh M."/>
            <person name="Kuo A."/>
            <person name="Thoen E."/>
            <person name="Andreopoulos B."/>
            <person name="Lu D."/>
            <person name="Skrede I."/>
            <person name="Drula E."/>
            <person name="Henrissat B."/>
            <person name="Morin E."/>
            <person name="Kohler A."/>
            <person name="Barry K."/>
            <person name="LaButti K."/>
            <person name="Morin E."/>
            <person name="Salamov A."/>
            <person name="Lipzen A."/>
            <person name="Mereny Z."/>
            <person name="Hegedus B."/>
            <person name="Baldrian P."/>
            <person name="Stursova M."/>
            <person name="Weitz H."/>
            <person name="Taylor A."/>
            <person name="Grigoriev I.V."/>
            <person name="Nagy L.G."/>
            <person name="Martin F."/>
            <person name="Kauserud H."/>
        </authorList>
    </citation>
    <scope>NUCLEOTIDE SEQUENCE</scope>
    <source>
        <strain evidence="3">9284</strain>
    </source>
</reference>